<keyword evidence="8 12" id="KW-0408">Iron</keyword>
<evidence type="ECO:0000256" key="12">
    <source>
        <dbReference type="PIRSR" id="PIRSR617512-3"/>
    </source>
</evidence>
<feature type="binding site" evidence="12">
    <location>
        <position position="297"/>
    </location>
    <ligand>
        <name>Ca(2+)</name>
        <dbReference type="ChEBI" id="CHEBI:29108"/>
    </ligand>
</feature>
<evidence type="ECO:0000313" key="16">
    <source>
        <dbReference type="Proteomes" id="UP000754644"/>
    </source>
</evidence>
<feature type="binding site" evidence="11">
    <location>
        <position position="105"/>
    </location>
    <ligand>
        <name>pyrroloquinoline quinone</name>
        <dbReference type="ChEBI" id="CHEBI:58442"/>
    </ligand>
</feature>
<dbReference type="SUPFAM" id="SSF50998">
    <property type="entry name" value="Quinoprotein alcohol dehydrogenase-like"/>
    <property type="match status" value="1"/>
</dbReference>
<evidence type="ECO:0000256" key="3">
    <source>
        <dbReference type="ARBA" id="ARBA00022723"/>
    </source>
</evidence>
<feature type="binding site" description="covalent" evidence="11">
    <location>
        <position position="652"/>
    </location>
    <ligand>
        <name>heme c</name>
        <dbReference type="ChEBI" id="CHEBI:61717"/>
    </ligand>
</feature>
<comment type="cofactor">
    <cofactor evidence="11">
        <name>pyrroloquinoline quinone</name>
        <dbReference type="ChEBI" id="CHEBI:58442"/>
    </cofactor>
    <text evidence="11">Binds 1 PQQ group per subunit.</text>
</comment>
<dbReference type="SMART" id="SM00564">
    <property type="entry name" value="PQQ"/>
    <property type="match status" value="6"/>
</dbReference>
<dbReference type="InterPro" id="IPR017512">
    <property type="entry name" value="PQQ_MeOH/EtOH_DH"/>
</dbReference>
<feature type="active site" description="Proton acceptor" evidence="10">
    <location>
        <position position="342"/>
    </location>
</feature>
<comment type="cofactor">
    <cofactor evidence="11">
        <name>heme c</name>
        <dbReference type="ChEBI" id="CHEBI:61717"/>
    </cofactor>
    <text evidence="11">Binds 1 heme c group per subunit.</text>
</comment>
<feature type="domain" description="Cytochrome c" evidence="14">
    <location>
        <begin position="636"/>
        <end position="714"/>
    </location>
</feature>
<dbReference type="AlphaFoldDB" id="A0A972VX89"/>
<feature type="binding site" evidence="11">
    <location>
        <position position="277"/>
    </location>
    <ligand>
        <name>pyrroloquinoline quinone</name>
        <dbReference type="ChEBI" id="CHEBI:58442"/>
    </ligand>
</feature>
<evidence type="ECO:0000256" key="9">
    <source>
        <dbReference type="ARBA" id="ARBA00023157"/>
    </source>
</evidence>
<evidence type="ECO:0000256" key="4">
    <source>
        <dbReference type="ARBA" id="ARBA00022729"/>
    </source>
</evidence>
<dbReference type="Pfam" id="PF13442">
    <property type="entry name" value="Cytochrome_CBB3"/>
    <property type="match status" value="1"/>
</dbReference>
<evidence type="ECO:0000256" key="8">
    <source>
        <dbReference type="ARBA" id="ARBA00023004"/>
    </source>
</evidence>
<gene>
    <name evidence="15" type="ORF">HQ497_06375</name>
</gene>
<accession>A0A972VX89</accession>
<organism evidence="15 16">
    <name type="scientific">SAR86 cluster bacterium</name>
    <dbReference type="NCBI Taxonomy" id="2030880"/>
    <lineage>
        <taxon>Bacteria</taxon>
        <taxon>Pseudomonadati</taxon>
        <taxon>Pseudomonadota</taxon>
        <taxon>Gammaproteobacteria</taxon>
        <taxon>SAR86 cluster</taxon>
    </lineage>
</organism>
<evidence type="ECO:0000256" key="7">
    <source>
        <dbReference type="ARBA" id="ARBA00023002"/>
    </source>
</evidence>
<evidence type="ECO:0000259" key="14">
    <source>
        <dbReference type="PROSITE" id="PS51007"/>
    </source>
</evidence>
<sequence>MIRNLVIVIVIVAAGFGLYKFTQDQSATSPTAAVATGADNIVAPTVGMIDDERIKNAESEPGNWLAYGRTYEEQRFSPLEQINKDSVANLGLAWFKDMQSNRALESTPIVVDNMMFLTTAWSRVYALDALTGETIWSYDPQVPGAWARKACCDVVNRGVAVYKGRVYVASLDGRLIALDAATGAEVWKINTLTDRSRDYTITGAPRVANGKVFIGNGGAEYGVRGYVTAYDAETGEQVWRFYTVPGNPDEPFESPELEMAAETWKGGEWWKIGGGGTVWNSIVYDPEFNQLYLGVGNGSPWARAIRSPGGGDNLFLSSIVAVDADTGAYKWHYQTTPMDNWDYTAVQDIVLADLEVDGVDRKVLMQAPKNGFFYVLDRSNGELLRANKYVTATWATHVDMTTGRPVEDPAYDYLDKTKWILPGPLGGHNWQAMAFDQKRRLAFIPAMENPLAYAMDEEWQNTGVYKHVVGGWNTGVELGNIIQVMGQDGIPPKARGYLKAFDPLTGEEKWAVEQVHHWNGGTLATEGGLVFQGNSLGEVKAYDSDTGDVLWSFNAYTSFLAPPITYQIDGIQYVAILAGTGGGDLFGGESNNLASMTYGNFGKLLVFKLDGSAELPQPTALDRSIPEQPVSDASAEDIARGDNVYHSNCAVCHGVLARSSGVVPDLRMTNATRHGLYNEIVLGGILAGTGMASFADLLDENDVEKVRAYVIQRANEDRAAATAETD</sequence>
<dbReference type="Gene3D" id="2.140.10.10">
    <property type="entry name" value="Quinoprotein alcohol dehydrogenase-like superfamily"/>
    <property type="match status" value="1"/>
</dbReference>
<dbReference type="CDD" id="cd10279">
    <property type="entry name" value="PQQ_ADH_II"/>
    <property type="match status" value="1"/>
</dbReference>
<dbReference type="NCBIfam" id="TIGR03075">
    <property type="entry name" value="PQQ_enz_alc_DH"/>
    <property type="match status" value="1"/>
</dbReference>
<dbReference type="InterPro" id="IPR002372">
    <property type="entry name" value="PQQ_rpt_dom"/>
</dbReference>
<dbReference type="GO" id="GO:0016614">
    <property type="term" value="F:oxidoreductase activity, acting on CH-OH group of donors"/>
    <property type="evidence" value="ECO:0007669"/>
    <property type="project" value="InterPro"/>
</dbReference>
<feature type="binding site" description="covalent" evidence="11">
    <location>
        <position position="649"/>
    </location>
    <ligand>
        <name>heme c</name>
        <dbReference type="ChEBI" id="CHEBI:61717"/>
    </ligand>
</feature>
<evidence type="ECO:0000256" key="5">
    <source>
        <dbReference type="ARBA" id="ARBA00022837"/>
    </source>
</evidence>
<proteinExistence type="inferred from homology"/>
<protein>
    <submittedName>
        <fullName evidence="15">PQQ-dependent dehydrogenase, methanol/ethanol family</fullName>
        <ecNumber evidence="15">1.1.2.-</ecNumber>
    </submittedName>
</protein>
<dbReference type="GO" id="GO:0005509">
    <property type="term" value="F:calcium ion binding"/>
    <property type="evidence" value="ECO:0007669"/>
    <property type="project" value="InterPro"/>
</dbReference>
<dbReference type="InterPro" id="IPR018391">
    <property type="entry name" value="PQQ_b-propeller_rpt"/>
</dbReference>
<feature type="binding site" evidence="11">
    <location>
        <begin position="218"/>
        <end position="219"/>
    </location>
    <ligand>
        <name>pyrroloquinoline quinone</name>
        <dbReference type="ChEBI" id="CHEBI:58442"/>
    </ligand>
</feature>
<evidence type="ECO:0000256" key="13">
    <source>
        <dbReference type="PIRSR" id="PIRSR617512-4"/>
    </source>
</evidence>
<dbReference type="PROSITE" id="PS51007">
    <property type="entry name" value="CYTC"/>
    <property type="match status" value="1"/>
</dbReference>
<comment type="cofactor">
    <cofactor evidence="12">
        <name>Ca(2+)</name>
        <dbReference type="ChEBI" id="CHEBI:29108"/>
    </cofactor>
    <text evidence="12">Binds 1 Ca(2+) ion per subunit.</text>
</comment>
<keyword evidence="3 12" id="KW-0479">Metal-binding</keyword>
<feature type="binding site" evidence="11">
    <location>
        <position position="157"/>
    </location>
    <ligand>
        <name>pyrroloquinoline quinone</name>
        <dbReference type="ChEBI" id="CHEBI:58442"/>
    </ligand>
</feature>
<evidence type="ECO:0000256" key="11">
    <source>
        <dbReference type="PIRSR" id="PIRSR617512-2"/>
    </source>
</evidence>
<name>A0A972VX89_9GAMM</name>
<keyword evidence="2 11" id="KW-0349">Heme</keyword>
<reference evidence="15" key="1">
    <citation type="submission" date="2020-05" db="EMBL/GenBank/DDBJ databases">
        <title>Sulfur intermediates as new biogeochemical hubs in an aquatic model microbial ecosystem.</title>
        <authorList>
            <person name="Vigneron A."/>
        </authorList>
    </citation>
    <scope>NUCLEOTIDE SEQUENCE</scope>
    <source>
        <strain evidence="15">Bin.250</strain>
    </source>
</reference>
<keyword evidence="7 15" id="KW-0560">Oxidoreductase</keyword>
<keyword evidence="9 13" id="KW-1015">Disulfide bond</keyword>
<comment type="similarity">
    <text evidence="1">Belongs to the bacterial PQQ dehydrogenase family.</text>
</comment>
<feature type="binding site" evidence="11">
    <location>
        <position position="202"/>
    </location>
    <ligand>
        <name>pyrroloquinoline quinone</name>
        <dbReference type="ChEBI" id="CHEBI:58442"/>
    </ligand>
</feature>
<feature type="binding site" evidence="11">
    <location>
        <position position="369"/>
    </location>
    <ligand>
        <name>pyrroloquinoline quinone</name>
        <dbReference type="ChEBI" id="CHEBI:58442"/>
    </ligand>
</feature>
<feature type="binding site" description="axial binding residue" evidence="12">
    <location>
        <position position="691"/>
    </location>
    <ligand>
        <name>heme c</name>
        <dbReference type="ChEBI" id="CHEBI:61717"/>
    </ligand>
    <ligandPart>
        <name>Fe</name>
        <dbReference type="ChEBI" id="CHEBI:18248"/>
    </ligandPart>
</feature>
<dbReference type="PANTHER" id="PTHR32303">
    <property type="entry name" value="QUINOPROTEIN ALCOHOL DEHYDROGENASE (CYTOCHROME C)"/>
    <property type="match status" value="1"/>
</dbReference>
<feature type="binding site" evidence="12">
    <location>
        <position position="342"/>
    </location>
    <ligand>
        <name>Ca(2+)</name>
        <dbReference type="ChEBI" id="CHEBI:29108"/>
    </ligand>
</feature>
<evidence type="ECO:0000313" key="15">
    <source>
        <dbReference type="EMBL" id="NQV64974.1"/>
    </source>
</evidence>
<dbReference type="SUPFAM" id="SSF46626">
    <property type="entry name" value="Cytochrome c"/>
    <property type="match status" value="1"/>
</dbReference>
<evidence type="ECO:0000256" key="1">
    <source>
        <dbReference type="ARBA" id="ARBA00008156"/>
    </source>
</evidence>
<feature type="disulfide bond" evidence="13">
    <location>
        <begin position="151"/>
        <end position="152"/>
    </location>
</feature>
<evidence type="ECO:0000256" key="10">
    <source>
        <dbReference type="PIRSR" id="PIRSR617512-1"/>
    </source>
</evidence>
<dbReference type="InterPro" id="IPR036909">
    <property type="entry name" value="Cyt_c-like_dom_sf"/>
</dbReference>
<evidence type="ECO:0000256" key="2">
    <source>
        <dbReference type="ARBA" id="ARBA00022617"/>
    </source>
</evidence>
<feature type="binding site" evidence="11">
    <location>
        <begin position="429"/>
        <end position="430"/>
    </location>
    <ligand>
        <name>pyrroloquinoline quinone</name>
        <dbReference type="ChEBI" id="CHEBI:58442"/>
    </ligand>
</feature>
<comment type="caution">
    <text evidence="15">The sequence shown here is derived from an EMBL/GenBank/DDBJ whole genome shotgun (WGS) entry which is preliminary data.</text>
</comment>
<dbReference type="EMBL" id="JABMOJ010000235">
    <property type="protein sequence ID" value="NQV64974.1"/>
    <property type="molecule type" value="Genomic_DNA"/>
</dbReference>
<dbReference type="GO" id="GO:0009055">
    <property type="term" value="F:electron transfer activity"/>
    <property type="evidence" value="ECO:0007669"/>
    <property type="project" value="InterPro"/>
</dbReference>
<dbReference type="EC" id="1.1.2.-" evidence="15"/>
<dbReference type="Pfam" id="PF01011">
    <property type="entry name" value="PQQ"/>
    <property type="match status" value="2"/>
</dbReference>
<dbReference type="Proteomes" id="UP000754644">
    <property type="component" value="Unassembled WGS sequence"/>
</dbReference>
<dbReference type="Gene3D" id="1.10.760.10">
    <property type="entry name" value="Cytochrome c-like domain"/>
    <property type="match status" value="1"/>
</dbReference>
<feature type="binding site" evidence="12">
    <location>
        <position position="220"/>
    </location>
    <ligand>
        <name>Ca(2+)</name>
        <dbReference type="ChEBI" id="CHEBI:29108"/>
    </ligand>
</feature>
<feature type="binding site" description="axial binding residue" evidence="12">
    <location>
        <position position="653"/>
    </location>
    <ligand>
        <name>heme c</name>
        <dbReference type="ChEBI" id="CHEBI:61717"/>
    </ligand>
    <ligandPart>
        <name>Fe</name>
        <dbReference type="ChEBI" id="CHEBI:18248"/>
    </ligandPart>
</feature>
<dbReference type="InterPro" id="IPR009056">
    <property type="entry name" value="Cyt_c-like_dom"/>
</dbReference>
<dbReference type="InterPro" id="IPR011047">
    <property type="entry name" value="Quinoprotein_ADH-like_sf"/>
</dbReference>
<keyword evidence="5 12" id="KW-0106">Calcium</keyword>
<dbReference type="GO" id="GO:0016020">
    <property type="term" value="C:membrane"/>
    <property type="evidence" value="ECO:0007669"/>
    <property type="project" value="InterPro"/>
</dbReference>
<dbReference type="GO" id="GO:0020037">
    <property type="term" value="F:heme binding"/>
    <property type="evidence" value="ECO:0007669"/>
    <property type="project" value="InterPro"/>
</dbReference>
<evidence type="ECO:0000256" key="6">
    <source>
        <dbReference type="ARBA" id="ARBA00022891"/>
    </source>
</evidence>
<keyword evidence="6 11" id="KW-0634">PQQ</keyword>
<keyword evidence="4" id="KW-0732">Signal</keyword>